<protein>
    <recommendedName>
        <fullName evidence="4">Major facilitator superfamily (MFS) profile domain-containing protein</fullName>
    </recommendedName>
</protein>
<feature type="transmembrane region" description="Helical" evidence="3">
    <location>
        <begin position="55"/>
        <end position="76"/>
    </location>
</feature>
<dbReference type="PANTHER" id="PTHR11360:SF303">
    <property type="entry name" value="MAJOR FACILITATOR SUPERFAMILY (MFS) PROFILE DOMAIN-CONTAINING PROTEIN"/>
    <property type="match status" value="1"/>
</dbReference>
<feature type="transmembrane region" description="Helical" evidence="3">
    <location>
        <begin position="450"/>
        <end position="472"/>
    </location>
</feature>
<feature type="transmembrane region" description="Helical" evidence="3">
    <location>
        <begin position="405"/>
        <end position="430"/>
    </location>
</feature>
<dbReference type="PROSITE" id="PS50850">
    <property type="entry name" value="MFS"/>
    <property type="match status" value="1"/>
</dbReference>
<comment type="caution">
    <text evidence="5">The sequence shown here is derived from an EMBL/GenBank/DDBJ whole genome shotgun (WGS) entry which is preliminary data.</text>
</comment>
<dbReference type="SUPFAM" id="SSF103473">
    <property type="entry name" value="MFS general substrate transporter"/>
    <property type="match status" value="1"/>
</dbReference>
<evidence type="ECO:0000313" key="6">
    <source>
        <dbReference type="Proteomes" id="UP001283361"/>
    </source>
</evidence>
<feature type="region of interest" description="Disordered" evidence="2">
    <location>
        <begin position="208"/>
        <end position="231"/>
    </location>
</feature>
<feature type="transmembrane region" description="Helical" evidence="3">
    <location>
        <begin position="537"/>
        <end position="557"/>
    </location>
</feature>
<evidence type="ECO:0000259" key="4">
    <source>
        <dbReference type="PROSITE" id="PS50850"/>
    </source>
</evidence>
<dbReference type="AlphaFoldDB" id="A0AAE1A6R8"/>
<dbReference type="InterPro" id="IPR036259">
    <property type="entry name" value="MFS_trans_sf"/>
</dbReference>
<dbReference type="InterPro" id="IPR020846">
    <property type="entry name" value="MFS_dom"/>
</dbReference>
<dbReference type="Pfam" id="PF07690">
    <property type="entry name" value="MFS_1"/>
    <property type="match status" value="2"/>
</dbReference>
<gene>
    <name evidence="5" type="ORF">RRG08_027896</name>
</gene>
<feature type="transmembrane region" description="Helical" evidence="3">
    <location>
        <begin position="479"/>
        <end position="498"/>
    </location>
</feature>
<feature type="transmembrane region" description="Helical" evidence="3">
    <location>
        <begin position="145"/>
        <end position="169"/>
    </location>
</feature>
<feature type="transmembrane region" description="Helical" evidence="3">
    <location>
        <begin position="113"/>
        <end position="133"/>
    </location>
</feature>
<feature type="transmembrane region" description="Helical" evidence="3">
    <location>
        <begin position="88"/>
        <end position="107"/>
    </location>
</feature>
<dbReference type="GO" id="GO:0016020">
    <property type="term" value="C:membrane"/>
    <property type="evidence" value="ECO:0007669"/>
    <property type="project" value="UniProtKB-SubCell"/>
</dbReference>
<sequence length="600" mass="65487">MSGILKLLQDSKMEGGLRGLVIVFSAFMVQVLAFGNYACVGIYTVHFLEEFEGDAVGVSLISSIHFAVLLGFGPVTSFLMGLLSARKLCLAGAALVTAGIFCTPLLVYLPAMYIFFGFFAGLGGCLIYLPSHVLSGLYYDKYRSLAVGVATAGQGMAAIVMPPVVGLLIKEFTWRGSLIILAGIDLHLFIFAILMVPPPGNKTAEQLKKLSQEENASSDSPSNDHGDENGSVFATDEACEKTAGASYNRLLFDKVEVKSKYQPLWEAGHGGESRCELVECPDTPRSPSRRRLSSSSSVNTPRLERRPSKRLSAYLEGKIHRRQIPDDDISNIFIPSYYSWLPGYQGNGVASTPIEEDYNDQAADIENAQRPEERSLVSHEDKSGSSDYLADTKHRTVMDEMKKHLAILLNFNFIIYFISTLLWSLTTTLFVTFGPDFFVMKGHSDLDSAFVFTFYGVGQFCGCIFVSILGSFVGRKRMLLFVLANVLTGLFMGIVPFFSSFTEIAVMLVSLGLVYGGILGLYMIVMVDIVGTDDMDIGLGYIMLGSGIGCFIGPPIGGAMLKAYGNYDLAFYMSGVLTVLAGFIMFFVYRPRGCTKGQGQ</sequence>
<dbReference type="EMBL" id="JAWDGP010002514">
    <property type="protein sequence ID" value="KAK3782348.1"/>
    <property type="molecule type" value="Genomic_DNA"/>
</dbReference>
<proteinExistence type="predicted"/>
<evidence type="ECO:0000256" key="3">
    <source>
        <dbReference type="SAM" id="Phobius"/>
    </source>
</evidence>
<reference evidence="5" key="1">
    <citation type="journal article" date="2023" name="G3 (Bethesda)">
        <title>A reference genome for the long-term kleptoplast-retaining sea slug Elysia crispata morphotype clarki.</title>
        <authorList>
            <person name="Eastman K.E."/>
            <person name="Pendleton A.L."/>
            <person name="Shaikh M.A."/>
            <person name="Suttiyut T."/>
            <person name="Ogas R."/>
            <person name="Tomko P."/>
            <person name="Gavelis G."/>
            <person name="Widhalm J.R."/>
            <person name="Wisecaver J.H."/>
        </authorList>
    </citation>
    <scope>NUCLEOTIDE SEQUENCE</scope>
    <source>
        <strain evidence="5">ECLA1</strain>
    </source>
</reference>
<dbReference type="InterPro" id="IPR011701">
    <property type="entry name" value="MFS"/>
</dbReference>
<feature type="transmembrane region" description="Helical" evidence="3">
    <location>
        <begin position="20"/>
        <end position="43"/>
    </location>
</feature>
<feature type="transmembrane region" description="Helical" evidence="3">
    <location>
        <begin position="504"/>
        <end position="525"/>
    </location>
</feature>
<feature type="domain" description="Major facilitator superfamily (MFS) profile" evidence="4">
    <location>
        <begin position="412"/>
        <end position="600"/>
    </location>
</feature>
<organism evidence="5 6">
    <name type="scientific">Elysia crispata</name>
    <name type="common">lettuce slug</name>
    <dbReference type="NCBI Taxonomy" id="231223"/>
    <lineage>
        <taxon>Eukaryota</taxon>
        <taxon>Metazoa</taxon>
        <taxon>Spiralia</taxon>
        <taxon>Lophotrochozoa</taxon>
        <taxon>Mollusca</taxon>
        <taxon>Gastropoda</taxon>
        <taxon>Heterobranchia</taxon>
        <taxon>Euthyneura</taxon>
        <taxon>Panpulmonata</taxon>
        <taxon>Sacoglossa</taxon>
        <taxon>Placobranchoidea</taxon>
        <taxon>Plakobranchidae</taxon>
        <taxon>Elysia</taxon>
    </lineage>
</organism>
<comment type="subcellular location">
    <subcellularLocation>
        <location evidence="1">Membrane</location>
        <topology evidence="1">Multi-pass membrane protein</topology>
    </subcellularLocation>
</comment>
<feature type="region of interest" description="Disordered" evidence="2">
    <location>
        <begin position="274"/>
        <end position="309"/>
    </location>
</feature>
<accession>A0AAE1A6R8</accession>
<evidence type="ECO:0000256" key="2">
    <source>
        <dbReference type="SAM" id="MobiDB-lite"/>
    </source>
</evidence>
<evidence type="ECO:0000256" key="1">
    <source>
        <dbReference type="ARBA" id="ARBA00004141"/>
    </source>
</evidence>
<dbReference type="GO" id="GO:0008028">
    <property type="term" value="F:monocarboxylic acid transmembrane transporter activity"/>
    <property type="evidence" value="ECO:0007669"/>
    <property type="project" value="TreeGrafter"/>
</dbReference>
<dbReference type="Gene3D" id="1.20.1250.20">
    <property type="entry name" value="MFS general substrate transporter like domains"/>
    <property type="match status" value="2"/>
</dbReference>
<name>A0AAE1A6R8_9GAST</name>
<dbReference type="PANTHER" id="PTHR11360">
    <property type="entry name" value="MONOCARBOXYLATE TRANSPORTER"/>
    <property type="match status" value="1"/>
</dbReference>
<keyword evidence="3" id="KW-1133">Transmembrane helix</keyword>
<keyword evidence="3" id="KW-0812">Transmembrane</keyword>
<keyword evidence="6" id="KW-1185">Reference proteome</keyword>
<feature type="transmembrane region" description="Helical" evidence="3">
    <location>
        <begin position="569"/>
        <end position="589"/>
    </location>
</feature>
<feature type="transmembrane region" description="Helical" evidence="3">
    <location>
        <begin position="175"/>
        <end position="196"/>
    </location>
</feature>
<evidence type="ECO:0000313" key="5">
    <source>
        <dbReference type="EMBL" id="KAK3782348.1"/>
    </source>
</evidence>
<dbReference type="Proteomes" id="UP001283361">
    <property type="component" value="Unassembled WGS sequence"/>
</dbReference>
<keyword evidence="3" id="KW-0472">Membrane</keyword>
<dbReference type="InterPro" id="IPR050327">
    <property type="entry name" value="Proton-linked_MCT"/>
</dbReference>